<dbReference type="Proteomes" id="UP000704068">
    <property type="component" value="Unassembled WGS sequence"/>
</dbReference>
<dbReference type="EMBL" id="JABZGR010000031">
    <property type="protein sequence ID" value="MBF0970979.1"/>
    <property type="molecule type" value="Genomic_DNA"/>
</dbReference>
<feature type="region of interest" description="Disordered" evidence="1">
    <location>
        <begin position="20"/>
        <end position="67"/>
    </location>
</feature>
<evidence type="ECO:0000313" key="2">
    <source>
        <dbReference type="EMBL" id="MBF0970979.1"/>
    </source>
</evidence>
<dbReference type="GeneID" id="84576721"/>
<accession>A0A929RZM6</accession>
<sequence>MREADKTEIEQALLNGFVFRGSGSGRQDKGKVKTKAKRKGYITGAHGSGSAKKKADIRQRRANRHKK</sequence>
<evidence type="ECO:0000313" key="3">
    <source>
        <dbReference type="Proteomes" id="UP000704068"/>
    </source>
</evidence>
<comment type="caution">
    <text evidence="2">The sequence shown here is derived from an EMBL/GenBank/DDBJ whole genome shotgun (WGS) entry which is preliminary data.</text>
</comment>
<proteinExistence type="predicted"/>
<reference evidence="2" key="1">
    <citation type="submission" date="2020-04" db="EMBL/GenBank/DDBJ databases">
        <title>Deep metagenomics examines the oral microbiome during advanced dental caries in children, revealing novel taxa and co-occurrences with host molecules.</title>
        <authorList>
            <person name="Baker J.L."/>
            <person name="Morton J.T."/>
            <person name="Dinis M."/>
            <person name="Alvarez R."/>
            <person name="Tran N.C."/>
            <person name="Knight R."/>
            <person name="Edlund A."/>
        </authorList>
    </citation>
    <scope>NUCLEOTIDE SEQUENCE</scope>
    <source>
        <strain evidence="2">JCVI_34_bin.1</strain>
    </source>
</reference>
<name>A0A929RZM6_9BACT</name>
<dbReference type="RefSeq" id="WP_040599490.1">
    <property type="nucleotide sequence ID" value="NZ_CAJPOW010000001.1"/>
</dbReference>
<gene>
    <name evidence="2" type="ORF">HXK21_08065</name>
</gene>
<protein>
    <submittedName>
        <fullName evidence="2">Uncharacterized protein</fullName>
    </submittedName>
</protein>
<organism evidence="2 3">
    <name type="scientific">Alloprevotella tannerae</name>
    <dbReference type="NCBI Taxonomy" id="76122"/>
    <lineage>
        <taxon>Bacteria</taxon>
        <taxon>Pseudomonadati</taxon>
        <taxon>Bacteroidota</taxon>
        <taxon>Bacteroidia</taxon>
        <taxon>Bacteroidales</taxon>
        <taxon>Prevotellaceae</taxon>
        <taxon>Alloprevotella</taxon>
    </lineage>
</organism>
<dbReference type="AlphaFoldDB" id="A0A929RZM6"/>
<evidence type="ECO:0000256" key="1">
    <source>
        <dbReference type="SAM" id="MobiDB-lite"/>
    </source>
</evidence>